<protein>
    <submittedName>
        <fullName evidence="2">Polar amino acid transport system substrate-binding protein</fullName>
    </submittedName>
</protein>
<name>A0A1G8MR15_9PSED</name>
<reference evidence="3" key="1">
    <citation type="submission" date="2016-10" db="EMBL/GenBank/DDBJ databases">
        <authorList>
            <person name="Varghese N."/>
            <person name="Submissions S."/>
        </authorList>
    </citation>
    <scope>NUCLEOTIDE SEQUENCE [LARGE SCALE GENOMIC DNA]</scope>
    <source>
        <strain evidence="3">ATCC 700689</strain>
    </source>
</reference>
<dbReference type="Gene3D" id="3.40.190.10">
    <property type="entry name" value="Periplasmic binding protein-like II"/>
    <property type="match status" value="2"/>
</dbReference>
<dbReference type="EMBL" id="FNCO01000016">
    <property type="protein sequence ID" value="SDI70306.1"/>
    <property type="molecule type" value="Genomic_DNA"/>
</dbReference>
<gene>
    <name evidence="2" type="ORF">SAMN05216605_11632</name>
</gene>
<dbReference type="SUPFAM" id="SSF53850">
    <property type="entry name" value="Periplasmic binding protein-like II"/>
    <property type="match status" value="1"/>
</dbReference>
<keyword evidence="1" id="KW-0732">Signal</keyword>
<accession>A0A1G8MR15</accession>
<dbReference type="STRING" id="89065.SAMN05216605_11632"/>
<organism evidence="2 3">
    <name type="scientific">Pseudomonas abietaniphila</name>
    <dbReference type="NCBI Taxonomy" id="89065"/>
    <lineage>
        <taxon>Bacteria</taxon>
        <taxon>Pseudomonadati</taxon>
        <taxon>Pseudomonadota</taxon>
        <taxon>Gammaproteobacteria</taxon>
        <taxon>Pseudomonadales</taxon>
        <taxon>Pseudomonadaceae</taxon>
        <taxon>Pseudomonas</taxon>
    </lineage>
</organism>
<dbReference type="Proteomes" id="UP000182894">
    <property type="component" value="Unassembled WGS sequence"/>
</dbReference>
<dbReference type="RefSeq" id="WP_074756922.1">
    <property type="nucleotide sequence ID" value="NZ_FNCO01000016.1"/>
</dbReference>
<evidence type="ECO:0000313" key="3">
    <source>
        <dbReference type="Proteomes" id="UP000182894"/>
    </source>
</evidence>
<dbReference type="OrthoDB" id="5765098at2"/>
<evidence type="ECO:0000313" key="2">
    <source>
        <dbReference type="EMBL" id="SDI70306.1"/>
    </source>
</evidence>
<proteinExistence type="predicted"/>
<keyword evidence="3" id="KW-1185">Reference proteome</keyword>
<sequence length="264" mass="30246">MGRVRMKWLLGLSLLMMTGVWVQASDAYAGTSSEKPSDIVLVSEQWNGYTETDGSGLGWDLMREIFEPAGIKVALRTEPYTRAVGLVQRGEADAWVGAYEHEVEGTLYPKWHYDTDEIYALGLASNPVPALKTLGSYRLAWVRGYEYQHYLPNVVHFNEVARRDHILPMLDHARADLYIDARPEVDFILRQASEPQRFRTTYLMSIPLFLSFADNARGRFLRDVFDQRMAQLVHSGKLRPIFARWKQPYPFDADDAARKTGARQ</sequence>
<feature type="chain" id="PRO_5010161597" evidence="1">
    <location>
        <begin position="25"/>
        <end position="264"/>
    </location>
</feature>
<feature type="signal peptide" evidence="1">
    <location>
        <begin position="1"/>
        <end position="24"/>
    </location>
</feature>
<evidence type="ECO:0000256" key="1">
    <source>
        <dbReference type="SAM" id="SignalP"/>
    </source>
</evidence>
<dbReference type="AlphaFoldDB" id="A0A1G8MR15"/>